<keyword evidence="2" id="KW-0472">Membrane</keyword>
<proteinExistence type="predicted"/>
<reference evidence="5" key="3">
    <citation type="submission" date="2025-09" db="UniProtKB">
        <authorList>
            <consortium name="Ensembl"/>
        </authorList>
    </citation>
    <scope>IDENTIFICATION</scope>
</reference>
<evidence type="ECO:0000313" key="5">
    <source>
        <dbReference type="Ensembl" id="ENSPFOP00000031063.1"/>
    </source>
</evidence>
<dbReference type="GeneTree" id="ENSGT01110000270301"/>
<organism evidence="5 6">
    <name type="scientific">Poecilia formosa</name>
    <name type="common">Amazon molly</name>
    <name type="synonym">Limia formosa</name>
    <dbReference type="NCBI Taxonomy" id="48698"/>
    <lineage>
        <taxon>Eukaryota</taxon>
        <taxon>Metazoa</taxon>
        <taxon>Chordata</taxon>
        <taxon>Craniata</taxon>
        <taxon>Vertebrata</taxon>
        <taxon>Euteleostomi</taxon>
        <taxon>Actinopterygii</taxon>
        <taxon>Neopterygii</taxon>
        <taxon>Teleostei</taxon>
        <taxon>Neoteleostei</taxon>
        <taxon>Acanthomorphata</taxon>
        <taxon>Ovalentaria</taxon>
        <taxon>Atherinomorphae</taxon>
        <taxon>Cyprinodontiformes</taxon>
        <taxon>Poeciliidae</taxon>
        <taxon>Poeciliinae</taxon>
        <taxon>Poecilia</taxon>
    </lineage>
</organism>
<accession>A0A096MI22</accession>
<dbReference type="InterPro" id="IPR036179">
    <property type="entry name" value="Ig-like_dom_sf"/>
</dbReference>
<feature type="signal peptide" evidence="4">
    <location>
        <begin position="1"/>
        <end position="20"/>
    </location>
</feature>
<evidence type="ECO:0000313" key="6">
    <source>
        <dbReference type="Proteomes" id="UP000028760"/>
    </source>
</evidence>
<dbReference type="InterPro" id="IPR013783">
    <property type="entry name" value="Ig-like_fold"/>
</dbReference>
<evidence type="ECO:0000256" key="4">
    <source>
        <dbReference type="SAM" id="SignalP"/>
    </source>
</evidence>
<dbReference type="Ensembl" id="ENSPFOT00000026545.1">
    <property type="protein sequence ID" value="ENSPFOP00000031063.1"/>
    <property type="gene ID" value="ENSPFOG00000021845.1"/>
</dbReference>
<reference evidence="6" key="1">
    <citation type="submission" date="2013-10" db="EMBL/GenBank/DDBJ databases">
        <authorList>
            <person name="Schartl M."/>
            <person name="Warren W."/>
        </authorList>
    </citation>
    <scope>NUCLEOTIDE SEQUENCE [LARGE SCALE GENOMIC DNA]</scope>
    <source>
        <strain evidence="6">female</strain>
    </source>
</reference>
<comment type="subcellular location">
    <subcellularLocation>
        <location evidence="1">Membrane</location>
    </subcellularLocation>
</comment>
<dbReference type="PANTHER" id="PTHR24100">
    <property type="entry name" value="BUTYROPHILIN"/>
    <property type="match status" value="1"/>
</dbReference>
<keyword evidence="3" id="KW-0393">Immunoglobulin domain</keyword>
<keyword evidence="6" id="KW-1185">Reference proteome</keyword>
<evidence type="ECO:0008006" key="7">
    <source>
        <dbReference type="Google" id="ProtNLM"/>
    </source>
</evidence>
<dbReference type="Gene3D" id="2.60.40.10">
    <property type="entry name" value="Immunoglobulins"/>
    <property type="match status" value="2"/>
</dbReference>
<protein>
    <recommendedName>
        <fullName evidence="7">Ig-like domain-containing protein</fullName>
    </recommendedName>
</protein>
<dbReference type="GO" id="GO:0005102">
    <property type="term" value="F:signaling receptor binding"/>
    <property type="evidence" value="ECO:0007669"/>
    <property type="project" value="TreeGrafter"/>
</dbReference>
<dbReference type="Proteomes" id="UP000028760">
    <property type="component" value="Unassembled WGS sequence"/>
</dbReference>
<dbReference type="InterPro" id="IPR050504">
    <property type="entry name" value="IgSF_BTN/MOG"/>
</dbReference>
<sequence>MSKLLLLVNVMLMVFLSVLEIEVKPGVASVRLPFETQDTMNCKDIEVEWMNSRDRKVLKYQPGSDQHEDRLNSYTCRTELNKDRMKTGDFSLTLKYPTDWDTDTYTCKVYGKEGTILKKKEVVLCVEEHQVEVQDTKVQLPFRTTAELLEECKVVWLQVEPKYREIHVWENGSDQPGGQKTFREKTNMKGNPIKTGDLSLTLENFTEDDLGKYKCIIYEKQGRILQEKTLQVQMTGTIQVQNQPANIRTTGSSVDPTPLM</sequence>
<evidence type="ECO:0000256" key="1">
    <source>
        <dbReference type="ARBA" id="ARBA00004370"/>
    </source>
</evidence>
<keyword evidence="4" id="KW-0732">Signal</keyword>
<name>A0A096MI22_POEFO</name>
<evidence type="ECO:0000256" key="2">
    <source>
        <dbReference type="ARBA" id="ARBA00023136"/>
    </source>
</evidence>
<dbReference type="GO" id="GO:0009897">
    <property type="term" value="C:external side of plasma membrane"/>
    <property type="evidence" value="ECO:0007669"/>
    <property type="project" value="TreeGrafter"/>
</dbReference>
<dbReference type="GO" id="GO:0001817">
    <property type="term" value="P:regulation of cytokine production"/>
    <property type="evidence" value="ECO:0007669"/>
    <property type="project" value="TreeGrafter"/>
</dbReference>
<evidence type="ECO:0000256" key="3">
    <source>
        <dbReference type="ARBA" id="ARBA00023319"/>
    </source>
</evidence>
<dbReference type="EMBL" id="AYCK01002942">
    <property type="status" value="NOT_ANNOTATED_CDS"/>
    <property type="molecule type" value="Genomic_DNA"/>
</dbReference>
<feature type="chain" id="PRO_5046646218" description="Ig-like domain-containing protein" evidence="4">
    <location>
        <begin position="21"/>
        <end position="260"/>
    </location>
</feature>
<dbReference type="AlphaFoldDB" id="A0A096MI22"/>
<dbReference type="GO" id="GO:0050852">
    <property type="term" value="P:T cell receptor signaling pathway"/>
    <property type="evidence" value="ECO:0007669"/>
    <property type="project" value="TreeGrafter"/>
</dbReference>
<dbReference type="PANTHER" id="PTHR24100:SF151">
    <property type="entry name" value="ICOS LIGAND"/>
    <property type="match status" value="1"/>
</dbReference>
<dbReference type="SUPFAM" id="SSF48726">
    <property type="entry name" value="Immunoglobulin"/>
    <property type="match status" value="2"/>
</dbReference>
<reference evidence="5" key="2">
    <citation type="submission" date="2025-08" db="UniProtKB">
        <authorList>
            <consortium name="Ensembl"/>
        </authorList>
    </citation>
    <scope>IDENTIFICATION</scope>
</reference>